<dbReference type="InterPro" id="IPR007705">
    <property type="entry name" value="Vesicle_trsprt_v-SNARE_N"/>
</dbReference>
<dbReference type="InterPro" id="IPR038407">
    <property type="entry name" value="v-SNARE_N_sf"/>
</dbReference>
<evidence type="ECO:0000259" key="3">
    <source>
        <dbReference type="Pfam" id="PF05008"/>
    </source>
</evidence>
<evidence type="ECO:0000256" key="1">
    <source>
        <dbReference type="ARBA" id="ARBA00006108"/>
    </source>
</evidence>
<dbReference type="GO" id="GO:0016020">
    <property type="term" value="C:membrane"/>
    <property type="evidence" value="ECO:0007669"/>
    <property type="project" value="InterPro"/>
</dbReference>
<keyword evidence="2" id="KW-1133">Transmembrane helix</keyword>
<dbReference type="GO" id="GO:0006886">
    <property type="term" value="P:intracellular protein transport"/>
    <property type="evidence" value="ECO:0007669"/>
    <property type="project" value="InterPro"/>
</dbReference>
<dbReference type="GO" id="GO:0016192">
    <property type="term" value="P:vesicle-mediated transport"/>
    <property type="evidence" value="ECO:0007669"/>
    <property type="project" value="InterPro"/>
</dbReference>
<protein>
    <recommendedName>
        <fullName evidence="3">Vesicle transport v-SNARE N-terminal domain-containing protein</fullName>
    </recommendedName>
</protein>
<dbReference type="KEGG" id="dfa:DFA_03350"/>
<evidence type="ECO:0000313" key="4">
    <source>
        <dbReference type="EMBL" id="EGG25104.1"/>
    </source>
</evidence>
<dbReference type="Gene3D" id="1.20.58.400">
    <property type="entry name" value="t-snare proteins"/>
    <property type="match status" value="1"/>
</dbReference>
<feature type="transmembrane region" description="Helical" evidence="2">
    <location>
        <begin position="155"/>
        <end position="173"/>
    </location>
</feature>
<sequence>MQQLFSHYEQDFNQVCEKIKTSLPRYRDESISHDERILLIEEIENDLEEAKAIIQQLEFSSQNSGINVKPKITSFNNAIREFIKELESLTGQESNAGKKKVEPDEKIQFDNITINNLDHYTVEEDLNDLREIMEYEDDTEHASFTRFLKKNKIKVAISFGIAILITIIIIVLLKVNQ</sequence>
<organism evidence="4 5">
    <name type="scientific">Cavenderia fasciculata</name>
    <name type="common">Slime mold</name>
    <name type="synonym">Dictyostelium fasciculatum</name>
    <dbReference type="NCBI Taxonomy" id="261658"/>
    <lineage>
        <taxon>Eukaryota</taxon>
        <taxon>Amoebozoa</taxon>
        <taxon>Evosea</taxon>
        <taxon>Eumycetozoa</taxon>
        <taxon>Dictyostelia</taxon>
        <taxon>Acytosteliales</taxon>
        <taxon>Cavenderiaceae</taxon>
        <taxon>Cavenderia</taxon>
    </lineage>
</organism>
<evidence type="ECO:0000313" key="5">
    <source>
        <dbReference type="Proteomes" id="UP000007797"/>
    </source>
</evidence>
<feature type="domain" description="Vesicle transport v-SNARE N-terminal" evidence="3">
    <location>
        <begin position="1"/>
        <end position="91"/>
    </location>
</feature>
<dbReference type="GeneID" id="14877436"/>
<dbReference type="Pfam" id="PF05008">
    <property type="entry name" value="V-SNARE"/>
    <property type="match status" value="1"/>
</dbReference>
<gene>
    <name evidence="4" type="ORF">DFA_03350</name>
</gene>
<dbReference type="SUPFAM" id="SSF47661">
    <property type="entry name" value="t-snare proteins"/>
    <property type="match status" value="1"/>
</dbReference>
<dbReference type="OMA" id="IMEYEDD"/>
<dbReference type="AlphaFoldDB" id="F4PHC0"/>
<keyword evidence="5" id="KW-1185">Reference proteome</keyword>
<dbReference type="OrthoDB" id="430637at2759"/>
<comment type="similarity">
    <text evidence="1">Belongs to the VTI1 family.</text>
</comment>
<name>F4PHC0_CACFS</name>
<evidence type="ECO:0000256" key="2">
    <source>
        <dbReference type="SAM" id="Phobius"/>
    </source>
</evidence>
<proteinExistence type="inferred from homology"/>
<keyword evidence="2" id="KW-0812">Transmembrane</keyword>
<keyword evidence="2" id="KW-0472">Membrane</keyword>
<accession>F4PHC0</accession>
<reference evidence="5" key="1">
    <citation type="journal article" date="2011" name="Genome Res.">
        <title>Phylogeny-wide analysis of social amoeba genomes highlights ancient origins for complex intercellular communication.</title>
        <authorList>
            <person name="Heidel A.J."/>
            <person name="Lawal H.M."/>
            <person name="Felder M."/>
            <person name="Schilde C."/>
            <person name="Helps N.R."/>
            <person name="Tunggal B."/>
            <person name="Rivero F."/>
            <person name="John U."/>
            <person name="Schleicher M."/>
            <person name="Eichinger L."/>
            <person name="Platzer M."/>
            <person name="Noegel A.A."/>
            <person name="Schaap P."/>
            <person name="Gloeckner G."/>
        </authorList>
    </citation>
    <scope>NUCLEOTIDE SEQUENCE [LARGE SCALE GENOMIC DNA]</scope>
    <source>
        <strain evidence="5">SH3</strain>
    </source>
</reference>
<dbReference type="Proteomes" id="UP000007797">
    <property type="component" value="Unassembled WGS sequence"/>
</dbReference>
<dbReference type="RefSeq" id="XP_004362955.1">
    <property type="nucleotide sequence ID" value="XM_004362898.1"/>
</dbReference>
<dbReference type="EMBL" id="GL883006">
    <property type="protein sequence ID" value="EGG25104.1"/>
    <property type="molecule type" value="Genomic_DNA"/>
</dbReference>
<dbReference type="InterPro" id="IPR010989">
    <property type="entry name" value="SNARE"/>
</dbReference>